<name>A0A0F7L797_9VIRU</name>
<reference evidence="2" key="2">
    <citation type="submission" date="2015-03" db="EMBL/GenBank/DDBJ databases">
        <authorList>
            <person name="Chow C.-E.T."/>
            <person name="Winget D.M."/>
            <person name="White R.A.III."/>
            <person name="Hallam S.J."/>
            <person name="Suttle C.A."/>
        </authorList>
    </citation>
    <scope>NUCLEOTIDE SEQUENCE</scope>
    <source>
        <strain evidence="2">Oxic1_8</strain>
    </source>
</reference>
<feature type="region of interest" description="Disordered" evidence="1">
    <location>
        <begin position="1"/>
        <end position="77"/>
    </location>
</feature>
<organism evidence="2">
    <name type="scientific">uncultured marine virus</name>
    <dbReference type="NCBI Taxonomy" id="186617"/>
    <lineage>
        <taxon>Viruses</taxon>
        <taxon>environmental samples</taxon>
    </lineage>
</organism>
<proteinExistence type="predicted"/>
<reference evidence="2" key="1">
    <citation type="journal article" date="2015" name="Front. Microbiol.">
        <title>Combining genomic sequencing methods to explore viral diversity and reveal potential virus-host interactions.</title>
        <authorList>
            <person name="Chow C.E."/>
            <person name="Winget D.M."/>
            <person name="White R.A.III."/>
            <person name="Hallam S.J."/>
            <person name="Suttle C.A."/>
        </authorList>
    </citation>
    <scope>NUCLEOTIDE SEQUENCE</scope>
    <source>
        <strain evidence="2">Oxic1_8</strain>
    </source>
</reference>
<evidence type="ECO:0000313" key="2">
    <source>
        <dbReference type="EMBL" id="AKH48424.1"/>
    </source>
</evidence>
<protein>
    <submittedName>
        <fullName evidence="2">Uncharacterized protein</fullName>
    </submittedName>
</protein>
<sequence length="77" mass="8462">MGRSPPTVPRPPPGELVNTQSITHADRSDRHRRHTGTDSGDCRRGYGSRHRFRIEPAGTALQPASAQLVGRRDRGGH</sequence>
<evidence type="ECO:0000256" key="1">
    <source>
        <dbReference type="SAM" id="MobiDB-lite"/>
    </source>
</evidence>
<feature type="compositionally biased region" description="Pro residues" evidence="1">
    <location>
        <begin position="1"/>
        <end position="14"/>
    </location>
</feature>
<accession>A0A0F7L797</accession>
<dbReference type="EMBL" id="KR029603">
    <property type="protein sequence ID" value="AKH48424.1"/>
    <property type="molecule type" value="Genomic_DNA"/>
</dbReference>